<evidence type="ECO:0000313" key="2">
    <source>
        <dbReference type="EMBL" id="UOQ61872.1"/>
    </source>
</evidence>
<dbReference type="Pfam" id="PF07969">
    <property type="entry name" value="Amidohydro_3"/>
    <property type="match status" value="1"/>
</dbReference>
<sequence length="568" mass="61369">MRQGATAASPFDPAAVRADLVLLAGRVRTGLPRDESRSADPVGADVVPTAVAVSGRRIVAVGTREDAAAWDTRDAEVIELGDATVTAGFVDAHVHPLSGAESRHRALMLHDCTTVEQVAERIATFAADRGPDEWIRGFGLSFDMFVGAEVSNAPFERAFGGRPGYLLLFDGHSVIASDRALELAGIDGPRDFGNNSSIEVDADGRPTGYLIESDAEMLVTELYPRMPFAQRVAAVRDKLVEFAASGYTSLHQMNMEAGDLDVLRALETEGELPVRIRVSPIWRATDPWAETLQRMIALQGVGGRRWRVEGVKFMLDGSIDNGSAWLFDADTRGGGLEPYWVPSDTFTRTIHALSESGVPTATHAIGDRAVEFVLDTVASIPNRAPHAARASRVTHRIEHIETIPDHLIPRFAELGVPASMQPIHAFAQRPDGRDMWTTLLGRDSERARHGWRIADLDAAGACVALGSDWPVEEFDARHVFAANVTRRRHGSAAPAVDPHQALPPERTLAALTRNCWDAIDRPGEGMVAVGALADLAVFADDPVTSDPDRFADTAVLLTVVNGRVAHRA</sequence>
<dbReference type="Gene3D" id="3.10.310.70">
    <property type="match status" value="1"/>
</dbReference>
<gene>
    <name evidence="2" type="ORF">MUN76_05720</name>
</gene>
<dbReference type="InterPro" id="IPR011059">
    <property type="entry name" value="Metal-dep_hydrolase_composite"/>
</dbReference>
<dbReference type="EMBL" id="CP095043">
    <property type="protein sequence ID" value="UOQ61872.1"/>
    <property type="molecule type" value="Genomic_DNA"/>
</dbReference>
<dbReference type="SUPFAM" id="SSF51338">
    <property type="entry name" value="Composite domain of metallo-dependent hydrolases"/>
    <property type="match status" value="1"/>
</dbReference>
<protein>
    <submittedName>
        <fullName evidence="2">Amidohydrolase</fullName>
    </submittedName>
</protein>
<dbReference type="Proteomes" id="UP000831775">
    <property type="component" value="Chromosome"/>
</dbReference>
<feature type="domain" description="Amidohydrolase 3" evidence="1">
    <location>
        <begin position="76"/>
        <end position="565"/>
    </location>
</feature>
<dbReference type="PANTHER" id="PTHR22642">
    <property type="entry name" value="IMIDAZOLONEPROPIONASE"/>
    <property type="match status" value="1"/>
</dbReference>
<name>A0ABY4G028_9MICO</name>
<dbReference type="Gene3D" id="2.30.40.10">
    <property type="entry name" value="Urease, subunit C, domain 1"/>
    <property type="match status" value="1"/>
</dbReference>
<dbReference type="SUPFAM" id="SSF51556">
    <property type="entry name" value="Metallo-dependent hydrolases"/>
    <property type="match status" value="1"/>
</dbReference>
<accession>A0ABY4G028</accession>
<evidence type="ECO:0000259" key="1">
    <source>
        <dbReference type="Pfam" id="PF07969"/>
    </source>
</evidence>
<dbReference type="CDD" id="cd01300">
    <property type="entry name" value="YtcJ_like"/>
    <property type="match status" value="1"/>
</dbReference>
<proteinExistence type="predicted"/>
<dbReference type="Gene3D" id="3.20.20.140">
    <property type="entry name" value="Metal-dependent hydrolases"/>
    <property type="match status" value="1"/>
</dbReference>
<evidence type="ECO:0000313" key="3">
    <source>
        <dbReference type="Proteomes" id="UP000831775"/>
    </source>
</evidence>
<dbReference type="PANTHER" id="PTHR22642:SF2">
    <property type="entry name" value="PROTEIN LONG AFTER FAR-RED 3"/>
    <property type="match status" value="1"/>
</dbReference>
<dbReference type="InterPro" id="IPR032466">
    <property type="entry name" value="Metal_Hydrolase"/>
</dbReference>
<organism evidence="2 3">
    <name type="scientific">Leucobacter rhizosphaerae</name>
    <dbReference type="NCBI Taxonomy" id="2932245"/>
    <lineage>
        <taxon>Bacteria</taxon>
        <taxon>Bacillati</taxon>
        <taxon>Actinomycetota</taxon>
        <taxon>Actinomycetes</taxon>
        <taxon>Micrococcales</taxon>
        <taxon>Microbacteriaceae</taxon>
        <taxon>Leucobacter</taxon>
    </lineage>
</organism>
<dbReference type="RefSeq" id="WP_244688677.1">
    <property type="nucleotide sequence ID" value="NZ_CP095043.1"/>
</dbReference>
<keyword evidence="3" id="KW-1185">Reference proteome</keyword>
<dbReference type="InterPro" id="IPR013108">
    <property type="entry name" value="Amidohydro_3"/>
</dbReference>
<reference evidence="2 3" key="1">
    <citation type="submission" date="2022-04" db="EMBL/GenBank/DDBJ databases">
        <title>Leucobacter sp. isolated from rhizosphere of onion.</title>
        <authorList>
            <person name="Won M."/>
            <person name="Lee C.-M."/>
            <person name="Woen H.-Y."/>
            <person name="Kwon S.-W."/>
        </authorList>
    </citation>
    <scope>NUCLEOTIDE SEQUENCE [LARGE SCALE GENOMIC DNA]</scope>
    <source>
        <strain evidence="2 3">H25R-14</strain>
    </source>
</reference>
<dbReference type="InterPro" id="IPR033932">
    <property type="entry name" value="YtcJ-like"/>
</dbReference>